<dbReference type="InterPro" id="IPR010985">
    <property type="entry name" value="Ribbon_hlx_hlx"/>
</dbReference>
<reference evidence="1" key="1">
    <citation type="submission" date="2020-08" db="EMBL/GenBank/DDBJ databases">
        <title>Genome public.</title>
        <authorList>
            <person name="Liu C."/>
            <person name="Sun Q."/>
        </authorList>
    </citation>
    <scope>NUCLEOTIDE SEQUENCE</scope>
    <source>
        <strain evidence="1">BX8</strain>
    </source>
</reference>
<dbReference type="AlphaFoldDB" id="A0A923I9W5"/>
<evidence type="ECO:0000313" key="2">
    <source>
        <dbReference type="Proteomes" id="UP000659630"/>
    </source>
</evidence>
<sequence length="173" mass="19237">MSTSLLPALAGAKNALARIFSALRAPASQLQGSIASLFAALRKACRRNVTVCYNIRSGILPRSPPCGAVHFVAAISIDFHICFFHYFLFADVVSFYIHDGIYIENVVQSQRGDDMASKAQLEANFRYLAKKKTITIRFDPDELEKVKKEAEKYGSSLQGYIVQAVRDRMGKNL</sequence>
<dbReference type="Proteomes" id="UP000659630">
    <property type="component" value="Unassembled WGS sequence"/>
</dbReference>
<proteinExistence type="predicted"/>
<organism evidence="1 2">
    <name type="scientific">Anaerofilum hominis</name>
    <dbReference type="NCBI Taxonomy" id="2763016"/>
    <lineage>
        <taxon>Bacteria</taxon>
        <taxon>Bacillati</taxon>
        <taxon>Bacillota</taxon>
        <taxon>Clostridia</taxon>
        <taxon>Eubacteriales</taxon>
        <taxon>Oscillospiraceae</taxon>
        <taxon>Anaerofilum</taxon>
    </lineage>
</organism>
<dbReference type="SUPFAM" id="SSF47598">
    <property type="entry name" value="Ribbon-helix-helix"/>
    <property type="match status" value="1"/>
</dbReference>
<accession>A0A923I9W5</accession>
<protein>
    <submittedName>
        <fullName evidence="1">Uncharacterized protein</fullName>
    </submittedName>
</protein>
<evidence type="ECO:0000313" key="1">
    <source>
        <dbReference type="EMBL" id="MBC5581577.1"/>
    </source>
</evidence>
<dbReference type="GO" id="GO:0006355">
    <property type="term" value="P:regulation of DNA-templated transcription"/>
    <property type="evidence" value="ECO:0007669"/>
    <property type="project" value="InterPro"/>
</dbReference>
<comment type="caution">
    <text evidence="1">The sequence shown here is derived from an EMBL/GenBank/DDBJ whole genome shotgun (WGS) entry which is preliminary data.</text>
</comment>
<dbReference type="EMBL" id="JACONZ010000003">
    <property type="protein sequence ID" value="MBC5581577.1"/>
    <property type="molecule type" value="Genomic_DNA"/>
</dbReference>
<name>A0A923I9W5_9FIRM</name>
<dbReference type="RefSeq" id="WP_186887955.1">
    <property type="nucleotide sequence ID" value="NZ_JACONZ010000003.1"/>
</dbReference>
<gene>
    <name evidence="1" type="ORF">H8S23_08665</name>
</gene>
<keyword evidence="2" id="KW-1185">Reference proteome</keyword>